<proteinExistence type="predicted"/>
<dbReference type="EMBL" id="CAJMWY010001226">
    <property type="protein sequence ID" value="CAE6462038.1"/>
    <property type="molecule type" value="Genomic_DNA"/>
</dbReference>
<name>A0A8H3GRA1_9AGAM</name>
<organism evidence="1 2">
    <name type="scientific">Rhizoctonia solani</name>
    <dbReference type="NCBI Taxonomy" id="456999"/>
    <lineage>
        <taxon>Eukaryota</taxon>
        <taxon>Fungi</taxon>
        <taxon>Dikarya</taxon>
        <taxon>Basidiomycota</taxon>
        <taxon>Agaricomycotina</taxon>
        <taxon>Agaricomycetes</taxon>
        <taxon>Cantharellales</taxon>
        <taxon>Ceratobasidiaceae</taxon>
        <taxon>Rhizoctonia</taxon>
    </lineage>
</organism>
<dbReference type="Proteomes" id="UP000663861">
    <property type="component" value="Unassembled WGS sequence"/>
</dbReference>
<gene>
    <name evidence="1" type="ORF">RDB_LOCUS70059</name>
</gene>
<dbReference type="Pfam" id="PF11951">
    <property type="entry name" value="Fungal_trans_2"/>
    <property type="match status" value="1"/>
</dbReference>
<accession>A0A8H3GRA1</accession>
<evidence type="ECO:0000313" key="2">
    <source>
        <dbReference type="Proteomes" id="UP000663861"/>
    </source>
</evidence>
<comment type="caution">
    <text evidence="1">The sequence shown here is derived from an EMBL/GenBank/DDBJ whole genome shotgun (WGS) entry which is preliminary data.</text>
</comment>
<protein>
    <submittedName>
        <fullName evidence="1">Uncharacterized protein</fullName>
    </submittedName>
</protein>
<evidence type="ECO:0000313" key="1">
    <source>
        <dbReference type="EMBL" id="CAE6462038.1"/>
    </source>
</evidence>
<dbReference type="InterPro" id="IPR021858">
    <property type="entry name" value="Fun_TF"/>
</dbReference>
<dbReference type="AlphaFoldDB" id="A0A8H3GRA1"/>
<reference evidence="1" key="1">
    <citation type="submission" date="2021-01" db="EMBL/GenBank/DDBJ databases">
        <authorList>
            <person name="Kaushik A."/>
        </authorList>
    </citation>
    <scope>NUCLEOTIDE SEQUENCE</scope>
    <source>
        <strain evidence="1">AG4-RS23</strain>
    </source>
</reference>
<sequence length="466" mass="53184">MLETLCRPGAYGLRPSQRPVSMSLMARSIRYPKISHSTGLMKIPDPDANLGDPEDPENVRGEIVGFLWLDRHVESNGLPFILQAYATWISRFLFEPLRVIQIARHEVFRLYATGEESRRMMHLIAGSVYEITRSTDYNPIKSPSFATLQIMLRNRFIGARTRVETSHKWDRKYALGVMLSISEFTFALSKVMSLSTALGFMQLVAPVFRLACPHPLDELINLPTLFTTKIVPLQYYSTLDVLLGVLTSRPMFFRYDVKFTPEAPELIFQLEDGPGIRWCDGIPDQIVLIFAQMNSLYEDFGPRVRKDVADKLEAEIKRMRPTVGSSTEPLISIGRTVVQECWFLAALIYLYMGLCGANSTDIRVVAVRAKFMRILVSIRPKRHPDAFLVFPMVIIGVATDDLNERNLIRQRILGVAECSRPGTMENDFLMILNKIWSKRLPVVWSYLREGCWEVSGCSTQCDSFYM</sequence>